<evidence type="ECO:0000259" key="13">
    <source>
        <dbReference type="PROSITE" id="PS51900"/>
    </source>
</evidence>
<comment type="similarity">
    <text evidence="3">Belongs to the 'phage' integrase family.</text>
</comment>
<organism evidence="14 15">
    <name type="scientific">Natranaerobius trueperi</name>
    <dbReference type="NCBI Taxonomy" id="759412"/>
    <lineage>
        <taxon>Bacteria</taxon>
        <taxon>Bacillati</taxon>
        <taxon>Bacillota</taxon>
        <taxon>Clostridia</taxon>
        <taxon>Natranaerobiales</taxon>
        <taxon>Natranaerobiaceae</taxon>
        <taxon>Natranaerobius</taxon>
    </lineage>
</organism>
<keyword evidence="6" id="KW-0159">Chromosome partition</keyword>
<proteinExistence type="inferred from homology"/>
<dbReference type="GO" id="GO:0015074">
    <property type="term" value="P:DNA integration"/>
    <property type="evidence" value="ECO:0007669"/>
    <property type="project" value="UniProtKB-KW"/>
</dbReference>
<evidence type="ECO:0000256" key="6">
    <source>
        <dbReference type="ARBA" id="ARBA00022829"/>
    </source>
</evidence>
<evidence type="ECO:0000256" key="9">
    <source>
        <dbReference type="ARBA" id="ARBA00023172"/>
    </source>
</evidence>
<accession>A0A226BWU0</accession>
<evidence type="ECO:0000256" key="3">
    <source>
        <dbReference type="ARBA" id="ARBA00008857"/>
    </source>
</evidence>
<dbReference type="InterPro" id="IPR011010">
    <property type="entry name" value="DNA_brk_join_enz"/>
</dbReference>
<evidence type="ECO:0000259" key="12">
    <source>
        <dbReference type="PROSITE" id="PS51898"/>
    </source>
</evidence>
<dbReference type="SUPFAM" id="SSF56349">
    <property type="entry name" value="DNA breaking-rejoining enzymes"/>
    <property type="match status" value="1"/>
</dbReference>
<feature type="domain" description="Tyr recombinase" evidence="12">
    <location>
        <begin position="106"/>
        <end position="278"/>
    </location>
</feature>
<sequence>MKKTTQETIDRFFEENNQISSSSTERVYYIALQQFFDYCQKKFNTVKKADVRDWVLHLEEVTGLEKTSINQKISALRSFYSYCDEEDFVPVNPAKTIKLKKIDSSEEPKHLTVAQVAELMEISKESKRERCIVQTLYVTGVRISELLNIRLSDIYWDSGQIFITKAKNHTQRYVFFSIDCRERLKNYLANRTVESSYLFCNRWGTPLSSEWVRRCLNRYSEFLGYKITPHMLRHSFAMHLADKDLEDYYLQKLLGHANINSTKIYTDSDEEEDRKDYERTE</sequence>
<dbReference type="PROSITE" id="PS51900">
    <property type="entry name" value="CB"/>
    <property type="match status" value="1"/>
</dbReference>
<keyword evidence="9" id="KW-0233">DNA recombination</keyword>
<dbReference type="AlphaFoldDB" id="A0A226BWU0"/>
<dbReference type="GO" id="GO:0006310">
    <property type="term" value="P:DNA recombination"/>
    <property type="evidence" value="ECO:0007669"/>
    <property type="project" value="UniProtKB-KW"/>
</dbReference>
<evidence type="ECO:0000313" key="15">
    <source>
        <dbReference type="Proteomes" id="UP000214588"/>
    </source>
</evidence>
<dbReference type="Pfam" id="PF13495">
    <property type="entry name" value="Phage_int_SAM_4"/>
    <property type="match status" value="1"/>
</dbReference>
<dbReference type="OrthoDB" id="9785687at2"/>
<dbReference type="InterPro" id="IPR010998">
    <property type="entry name" value="Integrase_recombinase_N"/>
</dbReference>
<reference evidence="14 15" key="1">
    <citation type="submission" date="2017-06" db="EMBL/GenBank/DDBJ databases">
        <title>Draft Genome Sequence of Natranaerobius trueperi halophilic, alkalithermophilic bacteria from soda lakes.</title>
        <authorList>
            <person name="Zhao B."/>
        </authorList>
    </citation>
    <scope>NUCLEOTIDE SEQUENCE [LARGE SCALE GENOMIC DNA]</scope>
    <source>
        <strain evidence="14 15">DSM 18760</strain>
    </source>
</reference>
<evidence type="ECO:0000313" key="14">
    <source>
        <dbReference type="EMBL" id="OWZ83381.1"/>
    </source>
</evidence>
<dbReference type="EMBL" id="NIQC01000019">
    <property type="protein sequence ID" value="OWZ83381.1"/>
    <property type="molecule type" value="Genomic_DNA"/>
</dbReference>
<dbReference type="PROSITE" id="PS51898">
    <property type="entry name" value="TYR_RECOMBINASE"/>
    <property type="match status" value="1"/>
</dbReference>
<dbReference type="GO" id="GO:0005737">
    <property type="term" value="C:cytoplasm"/>
    <property type="evidence" value="ECO:0007669"/>
    <property type="project" value="UniProtKB-SubCell"/>
</dbReference>
<dbReference type="InterPro" id="IPR050090">
    <property type="entry name" value="Tyrosine_recombinase_XerCD"/>
</dbReference>
<dbReference type="GO" id="GO:0051301">
    <property type="term" value="P:cell division"/>
    <property type="evidence" value="ECO:0007669"/>
    <property type="project" value="UniProtKB-KW"/>
</dbReference>
<dbReference type="InterPro" id="IPR044068">
    <property type="entry name" value="CB"/>
</dbReference>
<dbReference type="PANTHER" id="PTHR30349:SF77">
    <property type="entry name" value="TYROSINE RECOMBINASE XERC"/>
    <property type="match status" value="1"/>
</dbReference>
<keyword evidence="10" id="KW-0131">Cell cycle</keyword>
<keyword evidence="15" id="KW-1185">Reference proteome</keyword>
<dbReference type="InterPro" id="IPR004107">
    <property type="entry name" value="Integrase_SAM-like_N"/>
</dbReference>
<dbReference type="PANTHER" id="PTHR30349">
    <property type="entry name" value="PHAGE INTEGRASE-RELATED"/>
    <property type="match status" value="1"/>
</dbReference>
<keyword evidence="8 11" id="KW-0238">DNA-binding</keyword>
<comment type="subcellular location">
    <subcellularLocation>
        <location evidence="2">Cytoplasm</location>
    </subcellularLocation>
</comment>
<dbReference type="Gene3D" id="1.10.150.130">
    <property type="match status" value="1"/>
</dbReference>
<gene>
    <name evidence="14" type="ORF">CDO51_08750</name>
</gene>
<dbReference type="RefSeq" id="WP_089023900.1">
    <property type="nucleotide sequence ID" value="NZ_NIQC01000019.1"/>
</dbReference>
<dbReference type="Pfam" id="PF00589">
    <property type="entry name" value="Phage_integrase"/>
    <property type="match status" value="1"/>
</dbReference>
<evidence type="ECO:0000256" key="7">
    <source>
        <dbReference type="ARBA" id="ARBA00022908"/>
    </source>
</evidence>
<protein>
    <submittedName>
        <fullName evidence="14">Integrase</fullName>
    </submittedName>
</protein>
<dbReference type="Proteomes" id="UP000214588">
    <property type="component" value="Unassembled WGS sequence"/>
</dbReference>
<feature type="domain" description="Core-binding (CB)" evidence="13">
    <location>
        <begin position="3"/>
        <end position="84"/>
    </location>
</feature>
<comment type="caution">
    <text evidence="14">The sequence shown here is derived from an EMBL/GenBank/DDBJ whole genome shotgun (WGS) entry which is preliminary data.</text>
</comment>
<keyword evidence="5" id="KW-0132">Cell division</keyword>
<comment type="function">
    <text evidence="1">Site-specific tyrosine recombinase, which acts by catalyzing the cutting and rejoining of the recombining DNA molecules.</text>
</comment>
<evidence type="ECO:0000256" key="8">
    <source>
        <dbReference type="ARBA" id="ARBA00023125"/>
    </source>
</evidence>
<keyword evidence="4" id="KW-0963">Cytoplasm</keyword>
<evidence type="ECO:0000256" key="1">
    <source>
        <dbReference type="ARBA" id="ARBA00003283"/>
    </source>
</evidence>
<evidence type="ECO:0000256" key="4">
    <source>
        <dbReference type="ARBA" id="ARBA00022490"/>
    </source>
</evidence>
<dbReference type="InterPro" id="IPR002104">
    <property type="entry name" value="Integrase_catalytic"/>
</dbReference>
<evidence type="ECO:0000256" key="11">
    <source>
        <dbReference type="PROSITE-ProRule" id="PRU01248"/>
    </source>
</evidence>
<dbReference type="Gene3D" id="1.10.443.10">
    <property type="entry name" value="Intergrase catalytic core"/>
    <property type="match status" value="1"/>
</dbReference>
<dbReference type="GO" id="GO:0007059">
    <property type="term" value="P:chromosome segregation"/>
    <property type="evidence" value="ECO:0007669"/>
    <property type="project" value="UniProtKB-KW"/>
</dbReference>
<dbReference type="GO" id="GO:0003677">
    <property type="term" value="F:DNA binding"/>
    <property type="evidence" value="ECO:0007669"/>
    <property type="project" value="UniProtKB-UniRule"/>
</dbReference>
<evidence type="ECO:0000256" key="2">
    <source>
        <dbReference type="ARBA" id="ARBA00004496"/>
    </source>
</evidence>
<evidence type="ECO:0000256" key="5">
    <source>
        <dbReference type="ARBA" id="ARBA00022618"/>
    </source>
</evidence>
<evidence type="ECO:0000256" key="10">
    <source>
        <dbReference type="ARBA" id="ARBA00023306"/>
    </source>
</evidence>
<name>A0A226BWU0_9FIRM</name>
<dbReference type="InterPro" id="IPR013762">
    <property type="entry name" value="Integrase-like_cat_sf"/>
</dbReference>
<keyword evidence="7" id="KW-0229">DNA integration</keyword>